<accession>A0A0V1GB09</accession>
<sequence>LLTALANDLMHLHLLFLCRVDNLSHNRMHSERSTNVTFLVTDFEVFPSLARTMPNSGLQSVMIVN</sequence>
<protein>
    <submittedName>
        <fullName evidence="1">Uncharacterized protein</fullName>
    </submittedName>
</protein>
<feature type="non-terminal residue" evidence="1">
    <location>
        <position position="1"/>
    </location>
</feature>
<organism evidence="1 2">
    <name type="scientific">Trichinella pseudospiralis</name>
    <name type="common">Parasitic roundworm</name>
    <dbReference type="NCBI Taxonomy" id="6337"/>
    <lineage>
        <taxon>Eukaryota</taxon>
        <taxon>Metazoa</taxon>
        <taxon>Ecdysozoa</taxon>
        <taxon>Nematoda</taxon>
        <taxon>Enoplea</taxon>
        <taxon>Dorylaimia</taxon>
        <taxon>Trichinellida</taxon>
        <taxon>Trichinellidae</taxon>
        <taxon>Trichinella</taxon>
    </lineage>
</organism>
<proteinExistence type="predicted"/>
<feature type="non-terminal residue" evidence="1">
    <location>
        <position position="65"/>
    </location>
</feature>
<evidence type="ECO:0000313" key="2">
    <source>
        <dbReference type="Proteomes" id="UP000054826"/>
    </source>
</evidence>
<name>A0A0V1GB09_TRIPS</name>
<dbReference type="Proteomes" id="UP000054826">
    <property type="component" value="Unassembled WGS sequence"/>
</dbReference>
<comment type="caution">
    <text evidence="1">The sequence shown here is derived from an EMBL/GenBank/DDBJ whole genome shotgun (WGS) entry which is preliminary data.</text>
</comment>
<reference evidence="1 2" key="1">
    <citation type="submission" date="2015-01" db="EMBL/GenBank/DDBJ databases">
        <title>Evolution of Trichinella species and genotypes.</title>
        <authorList>
            <person name="Korhonen P.K."/>
            <person name="Edoardo P."/>
            <person name="Giuseppe L.R."/>
            <person name="Gasser R.B."/>
        </authorList>
    </citation>
    <scope>NUCLEOTIDE SEQUENCE [LARGE SCALE GENOMIC DNA]</scope>
    <source>
        <strain evidence="1">ISS176</strain>
    </source>
</reference>
<gene>
    <name evidence="1" type="ORF">T4C_627</name>
</gene>
<dbReference type="AlphaFoldDB" id="A0A0V1GB09"/>
<dbReference type="EMBL" id="JYDV01004425">
    <property type="protein sequence ID" value="KRY95419.1"/>
    <property type="molecule type" value="Genomic_DNA"/>
</dbReference>
<evidence type="ECO:0000313" key="1">
    <source>
        <dbReference type="EMBL" id="KRY95419.1"/>
    </source>
</evidence>